<dbReference type="SUPFAM" id="SSF52777">
    <property type="entry name" value="CoA-dependent acyltransferases"/>
    <property type="match status" value="4"/>
</dbReference>
<dbReference type="CDD" id="cd19531">
    <property type="entry name" value="LCL_NRPS-like"/>
    <property type="match status" value="1"/>
</dbReference>
<feature type="domain" description="Carrier" evidence="6">
    <location>
        <begin position="2101"/>
        <end position="2175"/>
    </location>
</feature>
<dbReference type="STRING" id="861298.SAMN04488136_1202"/>
<dbReference type="Pfam" id="PF13193">
    <property type="entry name" value="AMP-binding_C"/>
    <property type="match status" value="1"/>
</dbReference>
<dbReference type="Gene3D" id="3.40.50.980">
    <property type="match status" value="4"/>
</dbReference>
<dbReference type="Proteomes" id="UP000198854">
    <property type="component" value="Unassembled WGS sequence"/>
</dbReference>
<dbReference type="PANTHER" id="PTHR45527:SF1">
    <property type="entry name" value="FATTY ACID SYNTHASE"/>
    <property type="match status" value="1"/>
</dbReference>
<comment type="cofactor">
    <cofactor evidence="1">
        <name>pantetheine 4'-phosphate</name>
        <dbReference type="ChEBI" id="CHEBI:47942"/>
    </cofactor>
</comment>
<dbReference type="SMART" id="SM00824">
    <property type="entry name" value="PKS_TE"/>
    <property type="match status" value="1"/>
</dbReference>
<dbReference type="InterPro" id="IPR020806">
    <property type="entry name" value="PKS_PP-bd"/>
</dbReference>
<dbReference type="Gene3D" id="3.30.559.10">
    <property type="entry name" value="Chloramphenicol acetyltransferase-like domain"/>
    <property type="match status" value="2"/>
</dbReference>
<dbReference type="PROSITE" id="PS50075">
    <property type="entry name" value="CARRIER"/>
    <property type="match status" value="2"/>
</dbReference>
<evidence type="ECO:0000313" key="7">
    <source>
        <dbReference type="EMBL" id="SDH57255.1"/>
    </source>
</evidence>
<evidence type="ECO:0000256" key="5">
    <source>
        <dbReference type="ARBA" id="ARBA00022598"/>
    </source>
</evidence>
<dbReference type="FunFam" id="3.30.559.30:FF:000001">
    <property type="entry name" value="Non-ribosomal peptide synthetase"/>
    <property type="match status" value="1"/>
</dbReference>
<dbReference type="SUPFAM" id="SSF56801">
    <property type="entry name" value="Acetyl-CoA synthetase-like"/>
    <property type="match status" value="2"/>
</dbReference>
<evidence type="ECO:0000256" key="1">
    <source>
        <dbReference type="ARBA" id="ARBA00001957"/>
    </source>
</evidence>
<dbReference type="InterPro" id="IPR023213">
    <property type="entry name" value="CAT-like_dom_sf"/>
</dbReference>
<dbReference type="PROSITE" id="PS00455">
    <property type="entry name" value="AMP_BINDING"/>
    <property type="match status" value="2"/>
</dbReference>
<comment type="similarity">
    <text evidence="2">Belongs to the ATP-dependent AMP-binding enzyme family.</text>
</comment>
<dbReference type="InterPro" id="IPR036736">
    <property type="entry name" value="ACP-like_sf"/>
</dbReference>
<dbReference type="InterPro" id="IPR001031">
    <property type="entry name" value="Thioesterase"/>
</dbReference>
<proteinExistence type="inferred from homology"/>
<dbReference type="CDD" id="cd17646">
    <property type="entry name" value="A_NRPS_AB3403-like"/>
    <property type="match status" value="1"/>
</dbReference>
<dbReference type="SUPFAM" id="SSF47336">
    <property type="entry name" value="ACP-like"/>
    <property type="match status" value="2"/>
</dbReference>
<dbReference type="Pfam" id="PF00668">
    <property type="entry name" value="Condensation"/>
    <property type="match status" value="2"/>
</dbReference>
<dbReference type="Pfam" id="PF00501">
    <property type="entry name" value="AMP-binding"/>
    <property type="match status" value="2"/>
</dbReference>
<keyword evidence="8" id="KW-1185">Reference proteome</keyword>
<dbReference type="Gene3D" id="3.40.50.1820">
    <property type="entry name" value="alpha/beta hydrolase"/>
    <property type="match status" value="2"/>
</dbReference>
<evidence type="ECO:0000259" key="6">
    <source>
        <dbReference type="PROSITE" id="PS50075"/>
    </source>
</evidence>
<dbReference type="Gene3D" id="3.30.300.30">
    <property type="match status" value="2"/>
</dbReference>
<dbReference type="NCBIfam" id="NF003417">
    <property type="entry name" value="PRK04813.1"/>
    <property type="match status" value="2"/>
</dbReference>
<dbReference type="GO" id="GO:0043041">
    <property type="term" value="P:amino acid activation for nonribosomal peptide biosynthetic process"/>
    <property type="evidence" value="ECO:0007669"/>
    <property type="project" value="TreeGrafter"/>
</dbReference>
<reference evidence="7 8" key="1">
    <citation type="submission" date="2016-10" db="EMBL/GenBank/DDBJ databases">
        <authorList>
            <person name="de Groot N.N."/>
        </authorList>
    </citation>
    <scope>NUCLEOTIDE SEQUENCE [LARGE SCALE GENOMIC DNA]</scope>
    <source>
        <strain evidence="7 8">CGMCC 1.10228</strain>
    </source>
</reference>
<dbReference type="FunFam" id="3.40.50.980:FF:000002">
    <property type="entry name" value="Enterobactin synthetase component F"/>
    <property type="match status" value="1"/>
</dbReference>
<keyword evidence="4" id="KW-0597">Phosphoprotein</keyword>
<dbReference type="InterPro" id="IPR001242">
    <property type="entry name" value="Condensation_dom"/>
</dbReference>
<dbReference type="Gene3D" id="2.30.38.10">
    <property type="entry name" value="Luciferase, Domain 3"/>
    <property type="match status" value="2"/>
</dbReference>
<keyword evidence="3" id="KW-0596">Phosphopantetheine</keyword>
<dbReference type="InterPro" id="IPR010071">
    <property type="entry name" value="AA_adenyl_dom"/>
</dbReference>
<dbReference type="CDD" id="cd19544">
    <property type="entry name" value="E-C_NRPS"/>
    <property type="match status" value="1"/>
</dbReference>
<dbReference type="NCBIfam" id="TIGR01733">
    <property type="entry name" value="AA-adenyl-dom"/>
    <property type="match status" value="2"/>
</dbReference>
<dbReference type="InterPro" id="IPR029058">
    <property type="entry name" value="AB_hydrolase_fold"/>
</dbReference>
<dbReference type="FunFam" id="3.40.50.12780:FF:000012">
    <property type="entry name" value="Non-ribosomal peptide synthetase"/>
    <property type="match status" value="1"/>
</dbReference>
<dbReference type="Pfam" id="PF00550">
    <property type="entry name" value="PP-binding"/>
    <property type="match status" value="2"/>
</dbReference>
<evidence type="ECO:0000256" key="3">
    <source>
        <dbReference type="ARBA" id="ARBA00022450"/>
    </source>
</evidence>
<protein>
    <submittedName>
        <fullName evidence="7">Amino acid adenylation domain-containing protein</fullName>
    </submittedName>
</protein>
<dbReference type="InterPro" id="IPR020802">
    <property type="entry name" value="TesA-like"/>
</dbReference>
<dbReference type="GO" id="GO:0044550">
    <property type="term" value="P:secondary metabolite biosynthetic process"/>
    <property type="evidence" value="ECO:0007669"/>
    <property type="project" value="UniProtKB-ARBA"/>
</dbReference>
<dbReference type="Pfam" id="PF00975">
    <property type="entry name" value="Thioesterase"/>
    <property type="match status" value="2"/>
</dbReference>
<dbReference type="InterPro" id="IPR025110">
    <property type="entry name" value="AMP-bd_C"/>
</dbReference>
<dbReference type="PANTHER" id="PTHR45527">
    <property type="entry name" value="NONRIBOSOMAL PEPTIDE SYNTHETASE"/>
    <property type="match status" value="1"/>
</dbReference>
<sequence length="2720" mass="300735">MADITGVDLDSLSPEEMMALLEQLESDGVALFSDQEPQESRIEAHHLSSYPLSLAQQRLWFLAQMGQASDNAYLIEGGIRLKGHLDHIALERALNQMVVRHGALRTRIATEHGEPCQLLDNQQREFALERVAMSETQARQTPFAPNLCLQNGPLVAARVVEISPDEHWLQVAMHHIISDGWSMGVFTQEFCECYRAEVSNSAANLAPLAIEYGDYALWQRRFRESALQEQAEYWQRQLRGVPDCLSLPYDYPRPEVQSFDGGAVDVALDAPLTQKLKALNSQHGCTLYMTLLASWACVLARLSQQDDIVIGSPIAGRLSPQVEPLIGMFVNSQALRVDLSQPLSTHQLLKQVKQTTLDAQTHQELPFERVVELVKPARSLQYSPVFQVMFALQNLPSAAIDLPQLSASMLEQPTSNAKFDLTLVVNEVDGEIRGQLNYATALFSQASAERFVKYWQTLLGAMIANPNATVQQLDMLPEDEKHQLLNVLNPAKTDESAQGSVEPIHHQIERLAIEHPNAIALDSEQGQLSYQQLNQQANQLAHWMIIQGVDVESRVAICCDRGHSWVIAMLAALKAGAGYVPIDPHYPAERIEYMLSDSEPSMLLCDDYVDFTPIASRLSLPLTMVNVEVQNALWKALSTDNPVLESLTGDNLAYVIYTSGSTGKPKGVMVEHRNLANLIAWHNRRFDIQVGTHTSAVAGLGFDAAVWEVWPALCAGACLCLPSLAISREPQALLDWWVNQPIEVGFLSTPVAELAFARNLQPKQLRVLLVGGDRLNRRAPAGATYQLVNNYGPTETTVVATSGTLFAEDPLLHIGQPLDNTHIYILDSYGQLAPSGTAGELYIGGASVARGYLNREDLTATSYLPDPYSSAPNARMYRSGDLARWRADGVIEYLGRNDDQVKIRGFRIELGEITAVLQRQADIEEAVVAAIGEQNKRLVAYFTHRLPAKTDISKSETSQNKIDIEALRQALAAELPDYMLPSAFVELEVMPLTANGKVDKRALPAPSDDAMLRRDYQAPVGEAEIALAKVWQMLLDVQKVGRLDNFFELGGHSLLAIQLIERLQQSGWTLSIKALFSQPTLQALAKTLTQSGDEAQVAENVIPAQCTRITPQMLPLVTLSQTQIDAIAEQVDGGMANIQDIYPLVALQEGMLYHHLLEQQGDPYVSRFVQAFSSQGSLEQFMTALNQVIARHDILRTAMAWQGLNEPVQVVWREAPVRLNSLPETDFNRPGMDAAKQLLEHFDPATTRMSLVRAPLMEAYQVYDQANQRWLLCLLVHHLVNDHTTLELMVEEVTALLTGQPELLSKPVPFRQFVAKARSVQNTPQQQAYFEALLSDVDEPSAPFGLMEAQVGNQSQHTLTLDAQISDEIRALVKQHQVSSAALFHLAWGVVLSAAVGREDVVFGTVLFGRMGGGANIDRCMGMFLNTLPVRIDLGKQQVGDALLQVQRQLSQLMEHEHAPLALAQRCSGLAAQTPLFSSMVNYRYQQVPSQHTDSQSNPLGIEVLFNEERTSYPISVNINDHVGGGFSLEIHVENSIGAARVAEMMHAAVCQLVAEPSSALATINVVSKAEREQVLEGFNRTTRDYPLSDCIHHPIEARAKASPERIAVISGEQRLTYAELNQQANQLALWLTQQGVGPDCRVAVSLDRSCELVVALVAILKAGGAYVPMDPSYPTERLEYMLQDSEPVVLITSQSLQSRLGHIDDKVQVVHFDHQPPWQHLPSDNLNSQALGLSERNLAYVIYTSGSTGKPKGVMNEHRGVVNRLAWMAEDYGFSEHDVVLQKTPFSFDVSVWEFFCPLWVGATLVMAKPEGHKDPRYLQEIIHQQQVTILHFVPPMLQLFLDQVSRDECASLRLVFCSGEALPAETIRRTYAALPHVELHNLYGPTEAAVDVTQWHCPVQLVGNRVTIGQSVANTRMYVLDKHQQPVPIGVPGEIYIGGVQVARGYLNRPELSAEKFVCDPYASQPNATMYQTGDVGRWLDDGSIEYLGRNDDQVKIRGLRMELGEISSALKGCPGVIEAVVIAKGQAENKHLVGYYTASEPMANATIKAELSQSLPDYMVPAALVQIDQIPLTPNGKMDRKALPEPNDDAFERREYVAPQGQLEVTLSQIWQSLLGTERVSRLDNFFEIGGHSLLAVKLCNELQQQGYAISLAQLLSAPVLADLANTLQSHSQSQVLTIAFRQTGSQTPLFIVPEASGETLYGPALTAHIDSDIPVYGLVAPNSHNTEQYCPLKTIEKMAEHYVTCIQQVQPQGPYRLVGWSLGATLAYEVATQLLGQDQAIEFLGIIDRWGVEQSEHRGDVTLSAEEDIEFLSRDTVSYLIQHLPSTQDGASRLAQCSSWQQQLELAKQLGILSSDWSEERYYHWLLQRRNMLRAEYCAKPLPVNIDLFIARERPEQEGVFDPYLAWDEVLPRSAIEVSYLDGSHYELLVEPYVSGTGRALSQALAKRVATSSSLTPTGGHDAIIKLQPGRAGAAQVFCIPGAGDNVFSLMDLVTQLDDSLQVYGIQPRGLWGAEPPHSQVSAAAKFYLDAMQAQLSGAPLHLVGHSFGGWVALELANQLEAQGIAVASLTLADSRVPEAQVQEYSDVEALMKLIGLFEMQGSALHLTQEILESLEPNERLRRLQQSLISQKLMPANLNLQTVAGIYRVFARNIRTGYSPTRVPITQVSLLLASDSERGEKWQSLIGHLHIEQAKANHVMLLKGEHAKQLAKLIKA</sequence>
<dbReference type="FunFam" id="2.30.38.10:FF:000001">
    <property type="entry name" value="Non-ribosomal peptide synthetase PvdI"/>
    <property type="match status" value="2"/>
</dbReference>
<feature type="domain" description="Carrier" evidence="6">
    <location>
        <begin position="1018"/>
        <end position="1092"/>
    </location>
</feature>
<dbReference type="GO" id="GO:0031177">
    <property type="term" value="F:phosphopantetheine binding"/>
    <property type="evidence" value="ECO:0007669"/>
    <property type="project" value="InterPro"/>
</dbReference>
<dbReference type="Gene3D" id="3.30.559.30">
    <property type="entry name" value="Nonribosomal peptide synthetase, condensation domain"/>
    <property type="match status" value="2"/>
</dbReference>
<gene>
    <name evidence="7" type="ORF">SAMN04488136_1202</name>
</gene>
<dbReference type="Gene3D" id="1.10.1200.10">
    <property type="entry name" value="ACP-like"/>
    <property type="match status" value="2"/>
</dbReference>
<dbReference type="PROSITE" id="PS00012">
    <property type="entry name" value="PHOSPHOPANTETHEINE"/>
    <property type="match status" value="2"/>
</dbReference>
<dbReference type="EMBL" id="FNDD01000020">
    <property type="protein sequence ID" value="SDH57255.1"/>
    <property type="molecule type" value="Genomic_DNA"/>
</dbReference>
<evidence type="ECO:0000313" key="8">
    <source>
        <dbReference type="Proteomes" id="UP000198854"/>
    </source>
</evidence>
<dbReference type="InterPro" id="IPR006162">
    <property type="entry name" value="Ppantetheine_attach_site"/>
</dbReference>
<dbReference type="FunFam" id="3.30.300.30:FF:000010">
    <property type="entry name" value="Enterobactin synthetase component F"/>
    <property type="match status" value="2"/>
</dbReference>
<dbReference type="GO" id="GO:0005737">
    <property type="term" value="C:cytoplasm"/>
    <property type="evidence" value="ECO:0007669"/>
    <property type="project" value="TreeGrafter"/>
</dbReference>
<keyword evidence="5" id="KW-0436">Ligase</keyword>
<dbReference type="InterPro" id="IPR045851">
    <property type="entry name" value="AMP-bd_C_sf"/>
</dbReference>
<name>A0A1G8DHT2_9VIBR</name>
<dbReference type="InterPro" id="IPR000873">
    <property type="entry name" value="AMP-dep_synth/lig_dom"/>
</dbReference>
<dbReference type="SMART" id="SM00823">
    <property type="entry name" value="PKS_PP"/>
    <property type="match status" value="2"/>
</dbReference>
<dbReference type="SUPFAM" id="SSF53474">
    <property type="entry name" value="alpha/beta-Hydrolases"/>
    <property type="match status" value="2"/>
</dbReference>
<dbReference type="FunFam" id="1.10.1200.10:FF:000005">
    <property type="entry name" value="Nonribosomal peptide synthetase 1"/>
    <property type="match status" value="2"/>
</dbReference>
<evidence type="ECO:0000256" key="2">
    <source>
        <dbReference type="ARBA" id="ARBA00006432"/>
    </source>
</evidence>
<organism evidence="7 8">
    <name type="scientific">Vibrio xiamenensis</name>
    <dbReference type="NCBI Taxonomy" id="861298"/>
    <lineage>
        <taxon>Bacteria</taxon>
        <taxon>Pseudomonadati</taxon>
        <taxon>Pseudomonadota</taxon>
        <taxon>Gammaproteobacteria</taxon>
        <taxon>Vibrionales</taxon>
        <taxon>Vibrionaceae</taxon>
        <taxon>Vibrio</taxon>
    </lineage>
</organism>
<evidence type="ECO:0000256" key="4">
    <source>
        <dbReference type="ARBA" id="ARBA00022553"/>
    </source>
</evidence>
<dbReference type="GO" id="GO:0016874">
    <property type="term" value="F:ligase activity"/>
    <property type="evidence" value="ECO:0007669"/>
    <property type="project" value="UniProtKB-KW"/>
</dbReference>
<dbReference type="InterPro" id="IPR020845">
    <property type="entry name" value="AMP-binding_CS"/>
</dbReference>
<dbReference type="RefSeq" id="WP_176765612.1">
    <property type="nucleotide sequence ID" value="NZ_FNDD01000020.1"/>
</dbReference>
<dbReference type="InterPro" id="IPR009081">
    <property type="entry name" value="PP-bd_ACP"/>
</dbReference>
<accession>A0A1G8DHT2</accession>
<dbReference type="FunFam" id="3.40.50.980:FF:000001">
    <property type="entry name" value="Non-ribosomal peptide synthetase"/>
    <property type="match status" value="2"/>
</dbReference>